<organism evidence="2">
    <name type="scientific">uncultured bacterium Contig1468_n_1482_cl</name>
    <dbReference type="NCBI Taxonomy" id="1393431"/>
    <lineage>
        <taxon>Bacteria</taxon>
        <taxon>environmental samples</taxon>
    </lineage>
</organism>
<accession>W0FNC9</accession>
<dbReference type="AlphaFoldDB" id="W0FNC9"/>
<keyword evidence="1" id="KW-0812">Transmembrane</keyword>
<proteinExistence type="predicted"/>
<sequence>MKRDMENLDLRDSFKPTPEKCYDALMTAARSVKEEEPVRRITFRAVLITACIILATTAMAIAAARKLGWVDFFEIFYGRTDAVPEEAQKIMDSTEEQTFVLGPVAFTVQSLYTDGQEAWASTLITVSDGSKALFCSDFSAGDCIGSNGENGEALARMLGMEPETTWLNAARQLNCPLYCAHANLHNREPYDIGGGMMDSLYDDLGRLVYFSTREVYTPDECPDPLPMELWLQVEEIDPETGDVKETAYSHADVLVPMSLAADAAAYHAKEDCTAFGLRLDSVRAEKKGFRHVHLYRFHRPGRHDGG</sequence>
<evidence type="ECO:0000313" key="2">
    <source>
        <dbReference type="EMBL" id="AHF26436.1"/>
    </source>
</evidence>
<feature type="transmembrane region" description="Helical" evidence="1">
    <location>
        <begin position="41"/>
        <end position="64"/>
    </location>
</feature>
<keyword evidence="1" id="KW-0472">Membrane</keyword>
<dbReference type="EMBL" id="KC246879">
    <property type="protein sequence ID" value="AHF26436.1"/>
    <property type="molecule type" value="Genomic_DNA"/>
</dbReference>
<keyword evidence="1" id="KW-1133">Transmembrane helix</keyword>
<name>W0FNC9_9BACT</name>
<reference evidence="2" key="1">
    <citation type="journal article" date="2013" name="PLoS ONE">
        <title>Metagenomic insights into the carbohydrate-active enzymes carried by the microorganisms adhering to solid digesta in the rumen of cows.</title>
        <authorList>
            <person name="Wang L."/>
            <person name="Hatem A."/>
            <person name="Catalyurek U.V."/>
            <person name="Morrison M."/>
            <person name="Yu Z."/>
        </authorList>
    </citation>
    <scope>NUCLEOTIDE SEQUENCE</scope>
</reference>
<evidence type="ECO:0000256" key="1">
    <source>
        <dbReference type="SAM" id="Phobius"/>
    </source>
</evidence>
<protein>
    <recommendedName>
        <fullName evidence="3">DUF4179 domain-containing protein</fullName>
    </recommendedName>
</protein>
<evidence type="ECO:0008006" key="3">
    <source>
        <dbReference type="Google" id="ProtNLM"/>
    </source>
</evidence>